<dbReference type="PANTHER" id="PTHR42693">
    <property type="entry name" value="ARYLSULFATASE FAMILY MEMBER"/>
    <property type="match status" value="1"/>
</dbReference>
<dbReference type="EMBL" id="JAENIG010000006">
    <property type="protein sequence ID" value="MBK1855409.1"/>
    <property type="molecule type" value="Genomic_DNA"/>
</dbReference>
<comment type="caution">
    <text evidence="10">The sequence shown here is derived from an EMBL/GenBank/DDBJ whole genome shotgun (WGS) entry which is preliminary data.</text>
</comment>
<dbReference type="InterPro" id="IPR000917">
    <property type="entry name" value="Sulfatase_N"/>
</dbReference>
<evidence type="ECO:0000256" key="2">
    <source>
        <dbReference type="ARBA" id="ARBA00008779"/>
    </source>
</evidence>
<evidence type="ECO:0000256" key="3">
    <source>
        <dbReference type="ARBA" id="ARBA00022723"/>
    </source>
</evidence>
<evidence type="ECO:0000259" key="9">
    <source>
        <dbReference type="Pfam" id="PF00884"/>
    </source>
</evidence>
<feature type="region of interest" description="Disordered" evidence="7">
    <location>
        <begin position="445"/>
        <end position="472"/>
    </location>
</feature>
<evidence type="ECO:0000313" key="11">
    <source>
        <dbReference type="Proteomes" id="UP000634206"/>
    </source>
</evidence>
<feature type="domain" description="Sulfatase N-terminal" evidence="9">
    <location>
        <begin position="22"/>
        <end position="337"/>
    </location>
</feature>
<accession>A0AAE2SCN7</accession>
<dbReference type="GO" id="GO:0004065">
    <property type="term" value="F:arylsulfatase activity"/>
    <property type="evidence" value="ECO:0007669"/>
    <property type="project" value="TreeGrafter"/>
</dbReference>
<comment type="cofactor">
    <cofactor evidence="1">
        <name>Ca(2+)</name>
        <dbReference type="ChEBI" id="CHEBI:29108"/>
    </cofactor>
</comment>
<dbReference type="InterPro" id="IPR050738">
    <property type="entry name" value="Sulfatase"/>
</dbReference>
<dbReference type="RefSeq" id="WP_309490022.1">
    <property type="nucleotide sequence ID" value="NZ_JAENIG010000006.1"/>
</dbReference>
<dbReference type="AlphaFoldDB" id="A0AAE2SCN7"/>
<dbReference type="CDD" id="cd16144">
    <property type="entry name" value="ARS_like"/>
    <property type="match status" value="1"/>
</dbReference>
<dbReference type="PANTHER" id="PTHR42693:SF42">
    <property type="entry name" value="ARYLSULFATASE G"/>
    <property type="match status" value="1"/>
</dbReference>
<protein>
    <submittedName>
        <fullName evidence="10">Sulfatase</fullName>
    </submittedName>
</protein>
<evidence type="ECO:0000256" key="5">
    <source>
        <dbReference type="ARBA" id="ARBA00022801"/>
    </source>
</evidence>
<evidence type="ECO:0000256" key="1">
    <source>
        <dbReference type="ARBA" id="ARBA00001913"/>
    </source>
</evidence>
<dbReference type="GO" id="GO:0046872">
    <property type="term" value="F:metal ion binding"/>
    <property type="evidence" value="ECO:0007669"/>
    <property type="project" value="UniProtKB-KW"/>
</dbReference>
<feature type="compositionally biased region" description="Basic residues" evidence="7">
    <location>
        <begin position="462"/>
        <end position="472"/>
    </location>
</feature>
<evidence type="ECO:0000256" key="8">
    <source>
        <dbReference type="SAM" id="SignalP"/>
    </source>
</evidence>
<keyword evidence="3" id="KW-0479">Metal-binding</keyword>
<dbReference type="InterPro" id="IPR017850">
    <property type="entry name" value="Alkaline_phosphatase_core_sf"/>
</dbReference>
<evidence type="ECO:0000256" key="7">
    <source>
        <dbReference type="SAM" id="MobiDB-lite"/>
    </source>
</evidence>
<reference evidence="10" key="1">
    <citation type="submission" date="2021-01" db="EMBL/GenBank/DDBJ databases">
        <title>Modified the classification status of verrucomicrobia.</title>
        <authorList>
            <person name="Feng X."/>
        </authorList>
    </citation>
    <scope>NUCLEOTIDE SEQUENCE</scope>
    <source>
        <strain evidence="10">5K15</strain>
    </source>
</reference>
<dbReference type="Proteomes" id="UP000634206">
    <property type="component" value="Unassembled WGS sequence"/>
</dbReference>
<dbReference type="Gene3D" id="3.40.720.10">
    <property type="entry name" value="Alkaline Phosphatase, subunit A"/>
    <property type="match status" value="1"/>
</dbReference>
<dbReference type="PROSITE" id="PS00149">
    <property type="entry name" value="SULFATASE_2"/>
    <property type="match status" value="1"/>
</dbReference>
<evidence type="ECO:0000256" key="4">
    <source>
        <dbReference type="ARBA" id="ARBA00022729"/>
    </source>
</evidence>
<feature type="chain" id="PRO_5041926413" evidence="8">
    <location>
        <begin position="20"/>
        <end position="472"/>
    </location>
</feature>
<feature type="region of interest" description="Disordered" evidence="7">
    <location>
        <begin position="151"/>
        <end position="180"/>
    </location>
</feature>
<proteinExistence type="inferred from homology"/>
<evidence type="ECO:0000256" key="6">
    <source>
        <dbReference type="ARBA" id="ARBA00022837"/>
    </source>
</evidence>
<comment type="similarity">
    <text evidence="2">Belongs to the sulfatase family.</text>
</comment>
<evidence type="ECO:0000313" key="10">
    <source>
        <dbReference type="EMBL" id="MBK1855409.1"/>
    </source>
</evidence>
<feature type="signal peptide" evidence="8">
    <location>
        <begin position="1"/>
        <end position="19"/>
    </location>
</feature>
<organism evidence="10 11">
    <name type="scientific">Oceaniferula flava</name>
    <dbReference type="NCBI Taxonomy" id="2800421"/>
    <lineage>
        <taxon>Bacteria</taxon>
        <taxon>Pseudomonadati</taxon>
        <taxon>Verrucomicrobiota</taxon>
        <taxon>Verrucomicrobiia</taxon>
        <taxon>Verrucomicrobiales</taxon>
        <taxon>Verrucomicrobiaceae</taxon>
        <taxon>Oceaniferula</taxon>
    </lineage>
</organism>
<name>A0AAE2SCN7_9BACT</name>
<dbReference type="Pfam" id="PF00884">
    <property type="entry name" value="Sulfatase"/>
    <property type="match status" value="1"/>
</dbReference>
<sequence>MKLLVAALSLVLLPATLFAKQPNILLIYADDFGYTDIAAQGSDFYETPNLDQLQASAMRFTQGYSACANCAPSRASLMSGLYTSRHKVYTVGNSDRGKSHQRKLIPVKNTESLADKFTTLPQILKAAGYATCHAGKWHVSSDPTQKGFDHNIGGNHTGGPRGGYFSPYNNPQLPDGPEGEHLPDRLATDLNRWINRQHEEKRPFFAYMSFYSVHTPIQARDDLAAKYAKKTPGKNHQHVKYAAMVEAMDLAIGKILKNLEQQGLADDTIVIFSSDNGPYGPASNARPLRGVKGMFYEGGIRVPFFVRWPGKTTAGSQSDVPVHQLDLFPTLAKAAGAELPETYDGVDLRGVLGGEDLASRSLYWHFPCYLQSYGKKGMEDARLPKWRATPCSVIRHGDWKLIQYFEDNSVELFNLKADPSERNNLAKSQPEKAAALLKKLSSWQTETDADIPTEPNPDFGKPGKKKANKPKG</sequence>
<keyword evidence="6" id="KW-0106">Calcium</keyword>
<keyword evidence="11" id="KW-1185">Reference proteome</keyword>
<gene>
    <name evidence="10" type="ORF">JIN83_10595</name>
</gene>
<dbReference type="Gene3D" id="3.30.1120.10">
    <property type="match status" value="1"/>
</dbReference>
<dbReference type="InterPro" id="IPR024607">
    <property type="entry name" value="Sulfatase_CS"/>
</dbReference>
<dbReference type="SUPFAM" id="SSF53649">
    <property type="entry name" value="Alkaline phosphatase-like"/>
    <property type="match status" value="1"/>
</dbReference>
<keyword evidence="4 8" id="KW-0732">Signal</keyword>
<keyword evidence="5" id="KW-0378">Hydrolase</keyword>